<evidence type="ECO:0000313" key="1">
    <source>
        <dbReference type="EMBL" id="ACT91949.1"/>
    </source>
</evidence>
<dbReference type="Gene3D" id="2.130.10.10">
    <property type="entry name" value="YVTN repeat-like/Quinoprotein amine dehydrogenase"/>
    <property type="match status" value="1"/>
</dbReference>
<dbReference type="RefSeq" id="WP_015810206.1">
    <property type="nucleotide sequence ID" value="NC_013037.1"/>
</dbReference>
<name>C6W192_DYAFD</name>
<dbReference type="EMBL" id="CP001619">
    <property type="protein sequence ID" value="ACT91949.1"/>
    <property type="molecule type" value="Genomic_DNA"/>
</dbReference>
<sequence>MLLSCEPKKASTADEARYIIAISQPSKSYYPFHVVGDLEAGQAEISNAKQIADMPNSVFVTGKAGFVLLNSKEKLIKYSVGGDNALIPEGNVPNTGLLGGPISAFLDESRLLVSTAPRQVSDSLFAYQIVDTQNMTVERSGQIRLQVSPGSMASPSMYIVREGKVLVPYIHADDQNHAFPKASVAVFNAEDMRLEKTISTEKTACLGYSVVSSHAITENGDLYLISSNSNYWGANESLPSGIVRIKSGQTDFDETYFLNLTARLNGNHSGGMIFAGGNKVIVQVFESKLVKSYGDYQQGFVISYYEADLQTQALRKLDLPLSKYPRRALERLKNGKVAIAVNAENGENAFYIYDGQTGGVKKGLVYRDAEYLSGVAAF</sequence>
<dbReference type="STRING" id="471854.Dfer_0687"/>
<dbReference type="eggNOG" id="COG3391">
    <property type="taxonomic scope" value="Bacteria"/>
</dbReference>
<protein>
    <submittedName>
        <fullName evidence="1">Uncharacterized protein</fullName>
    </submittedName>
</protein>
<dbReference type="KEGG" id="dfe:Dfer_0687"/>
<dbReference type="InterPro" id="IPR015943">
    <property type="entry name" value="WD40/YVTN_repeat-like_dom_sf"/>
</dbReference>
<dbReference type="InterPro" id="IPR025401">
    <property type="entry name" value="DUF4374"/>
</dbReference>
<dbReference type="AlphaFoldDB" id="C6W192"/>
<dbReference type="HOGENOM" id="CLU_731012_0_0_10"/>
<proteinExistence type="predicted"/>
<organism evidence="1 2">
    <name type="scientific">Dyadobacter fermentans (strain ATCC 700827 / DSM 18053 / CIP 107007 / KCTC 52180 / NS114)</name>
    <dbReference type="NCBI Taxonomy" id="471854"/>
    <lineage>
        <taxon>Bacteria</taxon>
        <taxon>Pseudomonadati</taxon>
        <taxon>Bacteroidota</taxon>
        <taxon>Cytophagia</taxon>
        <taxon>Cytophagales</taxon>
        <taxon>Spirosomataceae</taxon>
        <taxon>Dyadobacter</taxon>
    </lineage>
</organism>
<reference evidence="1 2" key="1">
    <citation type="journal article" date="2009" name="Stand. Genomic Sci.">
        <title>Complete genome sequence of Dyadobacter fermentans type strain (NS114).</title>
        <authorList>
            <person name="Lang E."/>
            <person name="Lapidus A."/>
            <person name="Chertkov O."/>
            <person name="Brettin T."/>
            <person name="Detter J.C."/>
            <person name="Han C."/>
            <person name="Copeland A."/>
            <person name="Glavina Del Rio T."/>
            <person name="Nolan M."/>
            <person name="Chen F."/>
            <person name="Lucas S."/>
            <person name="Tice H."/>
            <person name="Cheng J.F."/>
            <person name="Land M."/>
            <person name="Hauser L."/>
            <person name="Chang Y.J."/>
            <person name="Jeffries C.D."/>
            <person name="Kopitz M."/>
            <person name="Bruce D."/>
            <person name="Goodwin L."/>
            <person name="Pitluck S."/>
            <person name="Ovchinnikova G."/>
            <person name="Pati A."/>
            <person name="Ivanova N."/>
            <person name="Mavrommatis K."/>
            <person name="Chen A."/>
            <person name="Palaniappan K."/>
            <person name="Chain P."/>
            <person name="Bristow J."/>
            <person name="Eisen J.A."/>
            <person name="Markowitz V."/>
            <person name="Hugenholtz P."/>
            <person name="Goker M."/>
            <person name="Rohde M."/>
            <person name="Kyrpides N.C."/>
            <person name="Klenk H.P."/>
        </authorList>
    </citation>
    <scope>NUCLEOTIDE SEQUENCE [LARGE SCALE GENOMIC DNA]</scope>
    <source>
        <strain evidence="2">ATCC 700827 / DSM 18053 / CIP 107007 / KCTC 52180 / NS114</strain>
    </source>
</reference>
<evidence type="ECO:0000313" key="2">
    <source>
        <dbReference type="Proteomes" id="UP000002011"/>
    </source>
</evidence>
<dbReference type="Pfam" id="PF14298">
    <property type="entry name" value="DUF4374"/>
    <property type="match status" value="1"/>
</dbReference>
<accession>C6W192</accession>
<keyword evidence="2" id="KW-1185">Reference proteome</keyword>
<gene>
    <name evidence="1" type="ordered locus">Dfer_0687</name>
</gene>
<dbReference type="Proteomes" id="UP000002011">
    <property type="component" value="Chromosome"/>
</dbReference>